<accession>A0A4D6MJM8</accession>
<evidence type="ECO:0000313" key="4">
    <source>
        <dbReference type="EMBL" id="QCD99914.1"/>
    </source>
</evidence>
<keyword evidence="1" id="KW-0732">Signal</keyword>
<dbReference type="Pfam" id="PF05617">
    <property type="entry name" value="Prolamin_like"/>
    <property type="match status" value="1"/>
</dbReference>
<dbReference type="Proteomes" id="UP000501690">
    <property type="component" value="Linkage Group LG7"/>
</dbReference>
<evidence type="ECO:0000256" key="2">
    <source>
        <dbReference type="SAM" id="MobiDB-lite"/>
    </source>
</evidence>
<dbReference type="InterPro" id="IPR008502">
    <property type="entry name" value="Prolamin-like"/>
</dbReference>
<keyword evidence="5" id="KW-1185">Reference proteome</keyword>
<protein>
    <recommendedName>
        <fullName evidence="3">Prolamin-like domain-containing protein</fullName>
    </recommendedName>
</protein>
<proteinExistence type="predicted"/>
<feature type="region of interest" description="Disordered" evidence="2">
    <location>
        <begin position="129"/>
        <end position="188"/>
    </location>
</feature>
<evidence type="ECO:0000256" key="1">
    <source>
        <dbReference type="ARBA" id="ARBA00022729"/>
    </source>
</evidence>
<organism evidence="4 5">
    <name type="scientific">Vigna unguiculata</name>
    <name type="common">Cowpea</name>
    <dbReference type="NCBI Taxonomy" id="3917"/>
    <lineage>
        <taxon>Eukaryota</taxon>
        <taxon>Viridiplantae</taxon>
        <taxon>Streptophyta</taxon>
        <taxon>Embryophyta</taxon>
        <taxon>Tracheophyta</taxon>
        <taxon>Spermatophyta</taxon>
        <taxon>Magnoliopsida</taxon>
        <taxon>eudicotyledons</taxon>
        <taxon>Gunneridae</taxon>
        <taxon>Pentapetalae</taxon>
        <taxon>rosids</taxon>
        <taxon>fabids</taxon>
        <taxon>Fabales</taxon>
        <taxon>Fabaceae</taxon>
        <taxon>Papilionoideae</taxon>
        <taxon>50 kb inversion clade</taxon>
        <taxon>NPAAA clade</taxon>
        <taxon>indigoferoid/millettioid clade</taxon>
        <taxon>Phaseoleae</taxon>
        <taxon>Vigna</taxon>
    </lineage>
</organism>
<dbReference type="EMBL" id="CP039351">
    <property type="protein sequence ID" value="QCD99914.1"/>
    <property type="molecule type" value="Genomic_DNA"/>
</dbReference>
<name>A0A4D6MJM8_VIGUN</name>
<evidence type="ECO:0000313" key="5">
    <source>
        <dbReference type="Proteomes" id="UP000501690"/>
    </source>
</evidence>
<evidence type="ECO:0000259" key="3">
    <source>
        <dbReference type="Pfam" id="PF05617"/>
    </source>
</evidence>
<dbReference type="PANTHER" id="PTHR31951:SF22">
    <property type="entry name" value="ECA1 GAMETOGENESIS RELATED FAMILY"/>
    <property type="match status" value="1"/>
</dbReference>
<dbReference type="AlphaFoldDB" id="A0A4D6MJM8"/>
<dbReference type="PANTHER" id="PTHR31951">
    <property type="entry name" value="BIFUNCTIONAL INHIBITOR/LIPID-TRANSFER PROTEIN/SEED STORAGE 2S ALBUMIN SUPERFAMILY PROTEIN-RELATED"/>
    <property type="match status" value="1"/>
</dbReference>
<sequence length="275" mass="30496">MIWEANDAARPLSSYEQYLQNCAAKLYPDCGVNIFSAIFFGNDTVTCECCDKLVNDVGKQCHDDMTKYILQRPDYRTKKNQILCKSDSVWNDCVSLESPALEPVAATFTDSVAHQSHLFMARPGNLAQASRTRLSESGRGSPKPFSPKVAQATNSLILTEQTTRPGERGGGGTRLSETPQPERGAGRDNAWHVNEMSWILYTWMDYDELEWDGSGNVKVHNSLGSLGETFRVVLQWSGRNSMAPLGGEQLGVSRGIHHKCKHLLNPNPTRLYVSG</sequence>
<reference evidence="4 5" key="1">
    <citation type="submission" date="2019-04" db="EMBL/GenBank/DDBJ databases">
        <title>An improved genome assembly and genetic linkage map for asparagus bean, Vigna unguiculata ssp. sesquipedialis.</title>
        <authorList>
            <person name="Xia Q."/>
            <person name="Zhang R."/>
            <person name="Dong Y."/>
        </authorList>
    </citation>
    <scope>NUCLEOTIDE SEQUENCE [LARGE SCALE GENOMIC DNA]</scope>
    <source>
        <tissue evidence="4">Leaf</tissue>
    </source>
</reference>
<gene>
    <name evidence="4" type="ORF">DEO72_LG7g1201</name>
</gene>
<feature type="domain" description="Prolamin-like" evidence="3">
    <location>
        <begin position="21"/>
        <end position="94"/>
    </location>
</feature>